<accession>A0A1Y1V1D9</accession>
<dbReference type="SUPFAM" id="SSF48452">
    <property type="entry name" value="TPR-like"/>
    <property type="match status" value="1"/>
</dbReference>
<dbReference type="AlphaFoldDB" id="A0A1Y1V1D9"/>
<proteinExistence type="predicted"/>
<dbReference type="InterPro" id="IPR011990">
    <property type="entry name" value="TPR-like_helical_dom_sf"/>
</dbReference>
<dbReference type="InterPro" id="IPR038645">
    <property type="entry name" value="TTC5_OB_sf"/>
</dbReference>
<evidence type="ECO:0000259" key="1">
    <source>
        <dbReference type="Pfam" id="PF16669"/>
    </source>
</evidence>
<evidence type="ECO:0000313" key="2">
    <source>
        <dbReference type="EMBL" id="ORX43828.1"/>
    </source>
</evidence>
<feature type="domain" description="Tetratricopeptide repeat protein 5 OB fold" evidence="1">
    <location>
        <begin position="441"/>
        <end position="533"/>
    </location>
</feature>
<keyword evidence="3" id="KW-1185">Reference proteome</keyword>
<sequence>MYFTTPTLDFSTHADAIHHMIQELYLEYPKLSSKGKIVNVNIILYIFDFLTKFPTKRWIHPFIPEKIQKEKIGQTENKKKDNLNSDYIIKTIQKYLNDFDIENDKDWIVEKEKLNIKPFDIHLSYHTFDPTLSNEQKAYYYYLRGYLYNIFDHFHHLSEKNLSMAVKLNPLLSEAWSELAECYLKKHLLKKKLNSTEDHQSFNKTKTNTFSSNLELTLAKHCLDRAMKIKPTEKTLNNMALTLRKIKTNYLEYKGNIEKSIELSKKSIQYNIKNSSSWASLGITYLENFFNITRDINDLRNSLKAYTIAFSHCSKEESLDILLNKLTTNLYMENYQNGINDLKLINKYIQEKVYKQDQFLSTSLEELFQKNIKKIKKIEQYLEKMSLLIKNKCNIKDKYFLKIEWGRDNPFKQCIDKSNPDFNNDNEITKQDDRKDEVEFESLMISSLKNGKNNNKCIRLRIISEVTSIFGYNRSFIAVDETNHYIALSIYNLNNNFELIGQEILVYEPELFNIKASFEHGNIDYKTIRIDLFSQRSLQHFIEKEWLKQNKVFVDQKSKSYSSDMNSITTIKRMHLFVNGKVLDDMMDIDYSNIMIDCS</sequence>
<name>A0A1Y1V1D9_9FUNG</name>
<dbReference type="Gene3D" id="1.25.40.10">
    <property type="entry name" value="Tetratricopeptide repeat domain"/>
    <property type="match status" value="1"/>
</dbReference>
<dbReference type="STRING" id="1754191.A0A1Y1V1D9"/>
<dbReference type="OrthoDB" id="423589at2759"/>
<protein>
    <recommendedName>
        <fullName evidence="1">Tetratricopeptide repeat protein 5 OB fold domain-containing protein</fullName>
    </recommendedName>
</protein>
<gene>
    <name evidence="2" type="ORF">BCR36DRAFT_406653</name>
</gene>
<evidence type="ECO:0000313" key="3">
    <source>
        <dbReference type="Proteomes" id="UP000193719"/>
    </source>
</evidence>
<dbReference type="Gene3D" id="2.40.50.550">
    <property type="match status" value="1"/>
</dbReference>
<dbReference type="Proteomes" id="UP000193719">
    <property type="component" value="Unassembled WGS sequence"/>
</dbReference>
<reference evidence="2 3" key="2">
    <citation type="submission" date="2016-08" db="EMBL/GenBank/DDBJ databases">
        <title>Pervasive Adenine N6-methylation of Active Genes in Fungi.</title>
        <authorList>
            <consortium name="DOE Joint Genome Institute"/>
            <person name="Mondo S.J."/>
            <person name="Dannebaum R.O."/>
            <person name="Kuo R.C."/>
            <person name="Labutti K."/>
            <person name="Haridas S."/>
            <person name="Kuo A."/>
            <person name="Salamov A."/>
            <person name="Ahrendt S.R."/>
            <person name="Lipzen A."/>
            <person name="Sullivan W."/>
            <person name="Andreopoulos W.B."/>
            <person name="Clum A."/>
            <person name="Lindquist E."/>
            <person name="Daum C."/>
            <person name="Ramamoorthy G.K."/>
            <person name="Gryganskyi A."/>
            <person name="Culley D."/>
            <person name="Magnuson J.K."/>
            <person name="James T.Y."/>
            <person name="O'Malley M.A."/>
            <person name="Stajich J.E."/>
            <person name="Spatafora J.W."/>
            <person name="Visel A."/>
            <person name="Grigoriev I.V."/>
        </authorList>
    </citation>
    <scope>NUCLEOTIDE SEQUENCE [LARGE SCALE GENOMIC DNA]</scope>
    <source>
        <strain evidence="3">finn</strain>
    </source>
</reference>
<dbReference type="InterPro" id="IPR032076">
    <property type="entry name" value="TTC5_OB"/>
</dbReference>
<dbReference type="EMBL" id="MCFH01000050">
    <property type="protein sequence ID" value="ORX43828.1"/>
    <property type="molecule type" value="Genomic_DNA"/>
</dbReference>
<comment type="caution">
    <text evidence="2">The sequence shown here is derived from an EMBL/GenBank/DDBJ whole genome shotgun (WGS) entry which is preliminary data.</text>
</comment>
<organism evidence="2 3">
    <name type="scientific">Piromyces finnis</name>
    <dbReference type="NCBI Taxonomy" id="1754191"/>
    <lineage>
        <taxon>Eukaryota</taxon>
        <taxon>Fungi</taxon>
        <taxon>Fungi incertae sedis</taxon>
        <taxon>Chytridiomycota</taxon>
        <taxon>Chytridiomycota incertae sedis</taxon>
        <taxon>Neocallimastigomycetes</taxon>
        <taxon>Neocallimastigales</taxon>
        <taxon>Neocallimastigaceae</taxon>
        <taxon>Piromyces</taxon>
    </lineage>
</organism>
<dbReference type="Pfam" id="PF16669">
    <property type="entry name" value="TTC5_OB"/>
    <property type="match status" value="1"/>
</dbReference>
<reference evidence="2 3" key="1">
    <citation type="submission" date="2016-08" db="EMBL/GenBank/DDBJ databases">
        <title>Genomes of anaerobic fungi encode conserved fungal cellulosomes for biomass hydrolysis.</title>
        <authorList>
            <consortium name="DOE Joint Genome Institute"/>
            <person name="Haitjema C.H."/>
            <person name="Gilmore S.P."/>
            <person name="Henske J.K."/>
            <person name="Solomon K.V."/>
            <person name="De Groot R."/>
            <person name="Kuo A."/>
            <person name="Mondo S.J."/>
            <person name="Salamov A.A."/>
            <person name="Labutti K."/>
            <person name="Zhao Z."/>
            <person name="Chiniquy J."/>
            <person name="Barry K."/>
            <person name="Brewer H.M."/>
            <person name="Purvine S.O."/>
            <person name="Wright A.T."/>
            <person name="Boxma B."/>
            <person name="Van Alen T."/>
            <person name="Hackstein J.H."/>
            <person name="Baker S.E."/>
            <person name="Grigoriev I.V."/>
            <person name="O'Malley M.A."/>
        </authorList>
    </citation>
    <scope>NUCLEOTIDE SEQUENCE [LARGE SCALE GENOMIC DNA]</scope>
    <source>
        <strain evidence="3">finn</strain>
    </source>
</reference>